<comment type="subcellular location">
    <subcellularLocation>
        <location evidence="1">Lysosome</location>
    </subcellularLocation>
    <subcellularLocation>
        <location evidence="2">Secreted</location>
    </subcellularLocation>
</comment>
<evidence type="ECO:0000256" key="2">
    <source>
        <dbReference type="ARBA" id="ARBA00004613"/>
    </source>
</evidence>
<dbReference type="FunFam" id="3.10.50.10:FF:000002">
    <property type="entry name" value="Chitinase domain-containing protein 1"/>
    <property type="match status" value="1"/>
</dbReference>
<evidence type="ECO:0000313" key="11">
    <source>
        <dbReference type="Proteomes" id="UP000813463"/>
    </source>
</evidence>
<dbReference type="RefSeq" id="XP_021851702.1">
    <property type="nucleotide sequence ID" value="XM_021996010.2"/>
</dbReference>
<dbReference type="Pfam" id="PF00704">
    <property type="entry name" value="Glyco_hydro_18"/>
    <property type="match status" value="1"/>
</dbReference>
<evidence type="ECO:0000313" key="12">
    <source>
        <dbReference type="RefSeq" id="XP_021851702.1"/>
    </source>
</evidence>
<evidence type="ECO:0000256" key="9">
    <source>
        <dbReference type="SAM" id="Phobius"/>
    </source>
</evidence>
<keyword evidence="9" id="KW-1133">Transmembrane helix</keyword>
<feature type="compositionally biased region" description="Polar residues" evidence="8">
    <location>
        <begin position="20"/>
        <end position="35"/>
    </location>
</feature>
<accession>A0A9R0IMD2</accession>
<feature type="transmembrane region" description="Helical" evidence="9">
    <location>
        <begin position="42"/>
        <end position="61"/>
    </location>
</feature>
<dbReference type="GeneID" id="110791256"/>
<dbReference type="Gene3D" id="3.10.50.10">
    <property type="match status" value="1"/>
</dbReference>
<protein>
    <recommendedName>
        <fullName evidence="7">Chitinase domain-containing protein 1</fullName>
    </recommendedName>
</protein>
<evidence type="ECO:0000259" key="10">
    <source>
        <dbReference type="PROSITE" id="PS51910"/>
    </source>
</evidence>
<evidence type="ECO:0000256" key="6">
    <source>
        <dbReference type="ARBA" id="ARBA00023228"/>
    </source>
</evidence>
<feature type="compositionally biased region" description="Basic and acidic residues" evidence="8">
    <location>
        <begin position="1"/>
        <end position="19"/>
    </location>
</feature>
<dbReference type="Gene3D" id="3.20.20.80">
    <property type="entry name" value="Glycosidases"/>
    <property type="match status" value="1"/>
</dbReference>
<dbReference type="GO" id="GO:0005975">
    <property type="term" value="P:carbohydrate metabolic process"/>
    <property type="evidence" value="ECO:0007669"/>
    <property type="project" value="InterPro"/>
</dbReference>
<dbReference type="SUPFAM" id="SSF51445">
    <property type="entry name" value="(Trans)glycosidases"/>
    <property type="match status" value="1"/>
</dbReference>
<evidence type="ECO:0000256" key="4">
    <source>
        <dbReference type="ARBA" id="ARBA00022525"/>
    </source>
</evidence>
<comment type="similarity">
    <text evidence="3">Belongs to the glycosyl hydrolase 18 family.</text>
</comment>
<proteinExistence type="inferred from homology"/>
<dbReference type="CDD" id="cd02876">
    <property type="entry name" value="GH18_SI-CLP"/>
    <property type="match status" value="1"/>
</dbReference>
<dbReference type="Proteomes" id="UP000813463">
    <property type="component" value="Chromosome 2"/>
</dbReference>
<dbReference type="OrthoDB" id="10254444at2759"/>
<dbReference type="AlphaFoldDB" id="A0A9R0IMD2"/>
<dbReference type="PROSITE" id="PS51910">
    <property type="entry name" value="GH18_2"/>
    <property type="match status" value="1"/>
</dbReference>
<evidence type="ECO:0000256" key="3">
    <source>
        <dbReference type="ARBA" id="ARBA00009336"/>
    </source>
</evidence>
<dbReference type="PANTHER" id="PTHR46066:SF2">
    <property type="entry name" value="CHITINASE DOMAIN-CONTAINING PROTEIN 1"/>
    <property type="match status" value="1"/>
</dbReference>
<gene>
    <name evidence="12" type="primary">LOC110791256</name>
</gene>
<dbReference type="InterPro" id="IPR029070">
    <property type="entry name" value="Chitinase_insertion_sf"/>
</dbReference>
<dbReference type="KEGG" id="soe:110791256"/>
<reference evidence="12" key="2">
    <citation type="submission" date="2025-08" db="UniProtKB">
        <authorList>
            <consortium name="RefSeq"/>
        </authorList>
    </citation>
    <scope>IDENTIFICATION</scope>
    <source>
        <tissue evidence="12">Leaf</tissue>
    </source>
</reference>
<keyword evidence="9" id="KW-0472">Membrane</keyword>
<keyword evidence="4" id="KW-0964">Secreted</keyword>
<keyword evidence="6" id="KW-0458">Lysosome</keyword>
<feature type="domain" description="GH18" evidence="10">
    <location>
        <begin position="107"/>
        <end position="433"/>
    </location>
</feature>
<reference evidence="11" key="1">
    <citation type="journal article" date="2021" name="Nat. Commun.">
        <title>Genomic analyses provide insights into spinach domestication and the genetic basis of agronomic traits.</title>
        <authorList>
            <person name="Cai X."/>
            <person name="Sun X."/>
            <person name="Xu C."/>
            <person name="Sun H."/>
            <person name="Wang X."/>
            <person name="Ge C."/>
            <person name="Zhang Z."/>
            <person name="Wang Q."/>
            <person name="Fei Z."/>
            <person name="Jiao C."/>
            <person name="Wang Q."/>
        </authorList>
    </citation>
    <scope>NUCLEOTIDE SEQUENCE [LARGE SCALE GENOMIC DNA]</scope>
    <source>
        <strain evidence="11">cv. Varoflay</strain>
    </source>
</reference>
<organism evidence="11 12">
    <name type="scientific">Spinacia oleracea</name>
    <name type="common">Spinach</name>
    <dbReference type="NCBI Taxonomy" id="3562"/>
    <lineage>
        <taxon>Eukaryota</taxon>
        <taxon>Viridiplantae</taxon>
        <taxon>Streptophyta</taxon>
        <taxon>Embryophyta</taxon>
        <taxon>Tracheophyta</taxon>
        <taxon>Spermatophyta</taxon>
        <taxon>Magnoliopsida</taxon>
        <taxon>eudicotyledons</taxon>
        <taxon>Gunneridae</taxon>
        <taxon>Pentapetalae</taxon>
        <taxon>Caryophyllales</taxon>
        <taxon>Chenopodiaceae</taxon>
        <taxon>Chenopodioideae</taxon>
        <taxon>Anserineae</taxon>
        <taxon>Spinacia</taxon>
    </lineage>
</organism>
<keyword evidence="11" id="KW-1185">Reference proteome</keyword>
<keyword evidence="5" id="KW-0732">Signal</keyword>
<dbReference type="FunFam" id="3.20.20.80:FF:000028">
    <property type="entry name" value="Chitinase domain-containing protein 1"/>
    <property type="match status" value="1"/>
</dbReference>
<evidence type="ECO:0000256" key="1">
    <source>
        <dbReference type="ARBA" id="ARBA00004371"/>
    </source>
</evidence>
<dbReference type="InterPro" id="IPR011583">
    <property type="entry name" value="Chitinase_II/V-like_cat"/>
</dbReference>
<evidence type="ECO:0000256" key="8">
    <source>
        <dbReference type="SAM" id="MobiDB-lite"/>
    </source>
</evidence>
<dbReference type="GO" id="GO:0012505">
    <property type="term" value="C:endomembrane system"/>
    <property type="evidence" value="ECO:0000318"/>
    <property type="project" value="GO_Central"/>
</dbReference>
<dbReference type="InterPro" id="IPR017853">
    <property type="entry name" value="GH"/>
</dbReference>
<sequence>MAKKQLKPDSIRHRNRVESSTRQPKPSNSSSKNLHGSNNRRIFAIIAVVFIASSAVSILVYRRVKHLSPPSLSVHQRGLVKEDVTFQEILSENSRVSENISQRHFTNSVLAYITPWNAAGYDLAKRFCPKFTHLSPVWYNLKTEGTKLALEGRHNADTEWLSELRLRGNAQVLPRVVLEAVPKDLLRNKKQRDKAINLLLKECKDMGYDGLVLESWSRWAADGVLYDASLRKMALQFVKQLGDSLHNFRSQRNGQPLQLVYVIGPPYSQSGKLQAHDFGPEDLKTLSDSVDGFSLMTYDYSSPYSPGPNAPLTWVHSTIKLLLGDGGKSLANKIFVGINFYGNNYILAEGGGAQAITGRDYLSLVDRYKPMMRWKKDFAEHFFLYSDDQHREHAVFYPTLMSIAERLEEARSWGAGISIWEIGQGLDYFFDLL</sequence>
<keyword evidence="9" id="KW-0812">Transmembrane</keyword>
<dbReference type="InterPro" id="IPR001223">
    <property type="entry name" value="Glyco_hydro18_cat"/>
</dbReference>
<dbReference type="GO" id="GO:0070492">
    <property type="term" value="F:oligosaccharide binding"/>
    <property type="evidence" value="ECO:0000318"/>
    <property type="project" value="GO_Central"/>
</dbReference>
<evidence type="ECO:0000256" key="7">
    <source>
        <dbReference type="ARBA" id="ARBA00040976"/>
    </source>
</evidence>
<dbReference type="GO" id="GO:0008061">
    <property type="term" value="F:chitin binding"/>
    <property type="evidence" value="ECO:0007669"/>
    <property type="project" value="InterPro"/>
</dbReference>
<dbReference type="GO" id="GO:0005576">
    <property type="term" value="C:extracellular region"/>
    <property type="evidence" value="ECO:0007669"/>
    <property type="project" value="UniProtKB-SubCell"/>
</dbReference>
<dbReference type="GO" id="GO:0005764">
    <property type="term" value="C:lysosome"/>
    <property type="evidence" value="ECO:0007669"/>
    <property type="project" value="UniProtKB-SubCell"/>
</dbReference>
<dbReference type="PANTHER" id="PTHR46066">
    <property type="entry name" value="CHITINASE DOMAIN-CONTAINING PROTEIN 1 FAMILY MEMBER"/>
    <property type="match status" value="1"/>
</dbReference>
<evidence type="ECO:0000256" key="5">
    <source>
        <dbReference type="ARBA" id="ARBA00022729"/>
    </source>
</evidence>
<feature type="region of interest" description="Disordered" evidence="8">
    <location>
        <begin position="1"/>
        <end position="35"/>
    </location>
</feature>
<name>A0A9R0IMD2_SPIOL</name>
<dbReference type="SMART" id="SM00636">
    <property type="entry name" value="Glyco_18"/>
    <property type="match status" value="1"/>
</dbReference>